<dbReference type="InterPro" id="IPR000922">
    <property type="entry name" value="Lectin_gal-bd_dom"/>
</dbReference>
<dbReference type="AlphaFoldDB" id="A0A5C6N9Y2"/>
<proteinExistence type="predicted"/>
<dbReference type="PANTHER" id="PTHR46780">
    <property type="entry name" value="PROTEIN EVA-1"/>
    <property type="match status" value="1"/>
</dbReference>
<comment type="caution">
    <text evidence="4">The sequence shown here is derived from an EMBL/GenBank/DDBJ whole genome shotgun (WGS) entry which is preliminary data.</text>
</comment>
<organism evidence="4 5">
    <name type="scientific">Takifugu flavidus</name>
    <name type="common">sansaifugu</name>
    <dbReference type="NCBI Taxonomy" id="433684"/>
    <lineage>
        <taxon>Eukaryota</taxon>
        <taxon>Metazoa</taxon>
        <taxon>Chordata</taxon>
        <taxon>Craniata</taxon>
        <taxon>Vertebrata</taxon>
        <taxon>Euteleostomi</taxon>
        <taxon>Actinopterygii</taxon>
        <taxon>Neopterygii</taxon>
        <taxon>Teleostei</taxon>
        <taxon>Neoteleostei</taxon>
        <taxon>Acanthomorphata</taxon>
        <taxon>Eupercaria</taxon>
        <taxon>Tetraodontiformes</taxon>
        <taxon>Tetradontoidea</taxon>
        <taxon>Tetraodontidae</taxon>
        <taxon>Takifugu</taxon>
    </lineage>
</organism>
<keyword evidence="1 4" id="KW-0430">Lectin</keyword>
<dbReference type="GO" id="GO:0030246">
    <property type="term" value="F:carbohydrate binding"/>
    <property type="evidence" value="ECO:0007669"/>
    <property type="project" value="UniProtKB-KW"/>
</dbReference>
<dbReference type="Pfam" id="PF02140">
    <property type="entry name" value="SUEL_Lectin"/>
    <property type="match status" value="1"/>
</dbReference>
<gene>
    <name evidence="4" type="ORF">D4764_03G0009430</name>
</gene>
<evidence type="ECO:0000313" key="4">
    <source>
        <dbReference type="EMBL" id="TWW63935.1"/>
    </source>
</evidence>
<accession>A0A5C6N9Y2</accession>
<dbReference type="EMBL" id="RHFK02000016">
    <property type="protein sequence ID" value="TWW63935.1"/>
    <property type="molecule type" value="Genomic_DNA"/>
</dbReference>
<keyword evidence="2" id="KW-0677">Repeat</keyword>
<dbReference type="PROSITE" id="PS50228">
    <property type="entry name" value="SUEL_LECTIN"/>
    <property type="match status" value="1"/>
</dbReference>
<evidence type="ECO:0000313" key="5">
    <source>
        <dbReference type="Proteomes" id="UP000324091"/>
    </source>
</evidence>
<name>A0A5C6N9Y2_9TELE</name>
<keyword evidence="5" id="KW-1185">Reference proteome</keyword>
<feature type="domain" description="SUEL-type lectin" evidence="3">
    <location>
        <begin position="127"/>
        <end position="215"/>
    </location>
</feature>
<dbReference type="Proteomes" id="UP000324091">
    <property type="component" value="Chromosome 3"/>
</dbReference>
<dbReference type="Gene3D" id="2.60.120.740">
    <property type="match status" value="2"/>
</dbReference>
<protein>
    <submittedName>
        <fullName evidence="4">Rhamnose-binding lectin RBL</fullName>
    </submittedName>
</protein>
<evidence type="ECO:0000259" key="3">
    <source>
        <dbReference type="PROSITE" id="PS50228"/>
    </source>
</evidence>
<dbReference type="CDD" id="cd22823">
    <property type="entry name" value="Gal_Rha_Lectin"/>
    <property type="match status" value="1"/>
</dbReference>
<dbReference type="InterPro" id="IPR043159">
    <property type="entry name" value="Lectin_gal-bd_sf"/>
</dbReference>
<reference evidence="4 5" key="1">
    <citation type="submission" date="2019-04" db="EMBL/GenBank/DDBJ databases">
        <title>Chromosome genome assembly for Takifugu flavidus.</title>
        <authorList>
            <person name="Xiao S."/>
        </authorList>
    </citation>
    <scope>NUCLEOTIDE SEQUENCE [LARGE SCALE GENOMIC DNA]</scope>
    <source>
        <strain evidence="4">HTHZ2018</strain>
        <tissue evidence="4">Muscle</tissue>
    </source>
</reference>
<evidence type="ECO:0000256" key="1">
    <source>
        <dbReference type="ARBA" id="ARBA00022734"/>
    </source>
</evidence>
<sequence>MLICDLDTSTAISAFYICENKFPDKRTVIACKDQTADLKCETGVIRIIKSNYGRLDQNTCTDTPSDYTFCTAGGFGEDVKSICDNLQECRLPKVKKMALTCDVDSSTAISAFYICENKFPDKCTVIACKDQTANLKCENGVIRIIKSNYGRLDQNTCTDTPSENSFCGTKDFEEDVKRMCNGRKECSIPGTAEDQIFYRFCDESPKYVYVSYVCEA</sequence>
<evidence type="ECO:0000256" key="2">
    <source>
        <dbReference type="ARBA" id="ARBA00022737"/>
    </source>
</evidence>